<name>A0A7S2BFE1_9STRA</name>
<reference evidence="1" key="1">
    <citation type="submission" date="2021-01" db="EMBL/GenBank/DDBJ databases">
        <authorList>
            <person name="Corre E."/>
            <person name="Pelletier E."/>
            <person name="Niang G."/>
            <person name="Scheremetjew M."/>
            <person name="Finn R."/>
            <person name="Kale V."/>
            <person name="Holt S."/>
            <person name="Cochrane G."/>
            <person name="Meng A."/>
            <person name="Brown T."/>
            <person name="Cohen L."/>
        </authorList>
    </citation>
    <scope>NUCLEOTIDE SEQUENCE</scope>
    <source>
        <strain evidence="1">RCC1693</strain>
    </source>
</reference>
<sequence length="207" mass="21668">MGTINVKMQGVDTPAAKGSTQGDAAAVSQAVRGLNEDWDKYDCGIREKDFDSLKCQNVLEAMRRCGMDASKATRPTKVDLFPPVLVKTPPVLIQLADYNQTTSCQFMASMLGACAAGGAVFAASQLGPESGKDAPWMPALAAAGAGAGVSALGGLICTSSAPKQAYGNHEEEPFVLEGTYTQRVSTEASAQRLIDELTAEHAKRDAP</sequence>
<gene>
    <name evidence="1" type="ORF">FPAR1323_LOCUS3722</name>
</gene>
<dbReference type="EMBL" id="HBGT01006841">
    <property type="protein sequence ID" value="CAD9395090.1"/>
    <property type="molecule type" value="Transcribed_RNA"/>
</dbReference>
<proteinExistence type="predicted"/>
<evidence type="ECO:0000313" key="1">
    <source>
        <dbReference type="EMBL" id="CAD9395090.1"/>
    </source>
</evidence>
<accession>A0A7S2BFE1</accession>
<organism evidence="1">
    <name type="scientific">Florenciella parvula</name>
    <dbReference type="NCBI Taxonomy" id="236787"/>
    <lineage>
        <taxon>Eukaryota</taxon>
        <taxon>Sar</taxon>
        <taxon>Stramenopiles</taxon>
        <taxon>Ochrophyta</taxon>
        <taxon>Dictyochophyceae</taxon>
        <taxon>Florenciellales</taxon>
        <taxon>Florenciella</taxon>
    </lineage>
</organism>
<protein>
    <submittedName>
        <fullName evidence="1">Uncharacterized protein</fullName>
    </submittedName>
</protein>
<dbReference type="AlphaFoldDB" id="A0A7S2BFE1"/>